<evidence type="ECO:0000313" key="4">
    <source>
        <dbReference type="Proteomes" id="UP001322277"/>
    </source>
</evidence>
<dbReference type="EMBL" id="CP137305">
    <property type="protein sequence ID" value="WQF75472.1"/>
    <property type="molecule type" value="Genomic_DNA"/>
</dbReference>
<feature type="region of interest" description="Disordered" evidence="1">
    <location>
        <begin position="270"/>
        <end position="297"/>
    </location>
</feature>
<feature type="compositionally biased region" description="Polar residues" evidence="1">
    <location>
        <begin position="334"/>
        <end position="343"/>
    </location>
</feature>
<sequence>MPAIPTVPARYTSILGRGAIQDDQNLLLTALQAEEPRGPLPPVPPTSEAQCAGWRCLTEAQQAGIIVTIVVVFVVLVLALLFFLRSKKNKKDWVDGDFVLVRQSRRPRATSQASSMNPQHSRFYFRHEGLTGTQLPPQLMITHPTILHIPSPPAPVPVPLPMPMPIPFPVQYPQPGPIYPMVYQPFNHRMQTQGLDQDQWQHTAPMFPIKIPSQQPRQPPRAQQPPPRPWAEGRGYQYTQRPPRRRPSLARRLFDLFNLPVGRASTIVSSNSGSLRAPSIGSSHRSRGSVTTMSTPPLQEAIRGGDVLVEMGQATRLDEASPAAATVRSDDFVTPSNQRNMASEPNMAKPASSAQGNLTGHPISSFQQGTSSTEISPVQRQVNVNGEPEEGIVVPVSVSQRCSKTEACHSPGNTKPLRRFVR</sequence>
<gene>
    <name evidence="3" type="ORF">CDEST_00486</name>
</gene>
<dbReference type="Proteomes" id="UP001322277">
    <property type="component" value="Chromosome 1"/>
</dbReference>
<dbReference type="RefSeq" id="XP_062772696.1">
    <property type="nucleotide sequence ID" value="XM_062916645.1"/>
</dbReference>
<organism evidence="3 4">
    <name type="scientific">Colletotrichum destructivum</name>
    <dbReference type="NCBI Taxonomy" id="34406"/>
    <lineage>
        <taxon>Eukaryota</taxon>
        <taxon>Fungi</taxon>
        <taxon>Dikarya</taxon>
        <taxon>Ascomycota</taxon>
        <taxon>Pezizomycotina</taxon>
        <taxon>Sordariomycetes</taxon>
        <taxon>Hypocreomycetidae</taxon>
        <taxon>Glomerellales</taxon>
        <taxon>Glomerellaceae</taxon>
        <taxon>Colletotrichum</taxon>
        <taxon>Colletotrichum destructivum species complex</taxon>
    </lineage>
</organism>
<accession>A0AAX4HWM0</accession>
<evidence type="ECO:0000313" key="3">
    <source>
        <dbReference type="EMBL" id="WQF75472.1"/>
    </source>
</evidence>
<feature type="region of interest" description="Disordered" evidence="1">
    <location>
        <begin position="319"/>
        <end position="356"/>
    </location>
</feature>
<evidence type="ECO:0000256" key="1">
    <source>
        <dbReference type="SAM" id="MobiDB-lite"/>
    </source>
</evidence>
<name>A0AAX4HWM0_9PEZI</name>
<evidence type="ECO:0000256" key="2">
    <source>
        <dbReference type="SAM" id="Phobius"/>
    </source>
</evidence>
<keyword evidence="4" id="KW-1185">Reference proteome</keyword>
<proteinExistence type="predicted"/>
<dbReference type="AlphaFoldDB" id="A0AAX4HWM0"/>
<protein>
    <submittedName>
        <fullName evidence="3">Uncharacterized protein</fullName>
    </submittedName>
</protein>
<reference evidence="4" key="1">
    <citation type="journal article" date="2023" name="bioRxiv">
        <title>Complete genome of the Medicago anthracnose fungus, Colletotrichum destructivum, reveals a mini-chromosome-like region within a core chromosome.</title>
        <authorList>
            <person name="Lapalu N."/>
            <person name="Simon A."/>
            <person name="Lu A."/>
            <person name="Plaumann P.-L."/>
            <person name="Amselem J."/>
            <person name="Pigne S."/>
            <person name="Auger A."/>
            <person name="Koch C."/>
            <person name="Dallery J.-F."/>
            <person name="O'Connell R.J."/>
        </authorList>
    </citation>
    <scope>NUCLEOTIDE SEQUENCE [LARGE SCALE GENOMIC DNA]</scope>
    <source>
        <strain evidence="4">CBS 520.97</strain>
    </source>
</reference>
<keyword evidence="2" id="KW-0812">Transmembrane</keyword>
<dbReference type="GeneID" id="87936989"/>
<dbReference type="KEGG" id="cdet:87936989"/>
<keyword evidence="2" id="KW-1133">Transmembrane helix</keyword>
<feature type="compositionally biased region" description="Pro residues" evidence="1">
    <location>
        <begin position="217"/>
        <end position="229"/>
    </location>
</feature>
<feature type="region of interest" description="Disordered" evidence="1">
    <location>
        <begin position="210"/>
        <end position="247"/>
    </location>
</feature>
<keyword evidence="2" id="KW-0472">Membrane</keyword>
<feature type="transmembrane region" description="Helical" evidence="2">
    <location>
        <begin position="63"/>
        <end position="84"/>
    </location>
</feature>